<evidence type="ECO:0000259" key="1">
    <source>
        <dbReference type="PROSITE" id="PS50801"/>
    </source>
</evidence>
<dbReference type="Pfam" id="PF13466">
    <property type="entry name" value="STAS_2"/>
    <property type="match status" value="1"/>
</dbReference>
<dbReference type="Gene3D" id="3.30.750.24">
    <property type="entry name" value="STAS domain"/>
    <property type="match status" value="1"/>
</dbReference>
<keyword evidence="3" id="KW-1185">Reference proteome</keyword>
<dbReference type="Proteomes" id="UP000669179">
    <property type="component" value="Unassembled WGS sequence"/>
</dbReference>
<dbReference type="InterPro" id="IPR002645">
    <property type="entry name" value="STAS_dom"/>
</dbReference>
<accession>A0A939T9L4</accession>
<dbReference type="PROSITE" id="PS50801">
    <property type="entry name" value="STAS"/>
    <property type="match status" value="1"/>
</dbReference>
<protein>
    <submittedName>
        <fullName evidence="2">MEDS domain-containing protein</fullName>
    </submittedName>
</protein>
<reference evidence="2" key="1">
    <citation type="submission" date="2021-03" db="EMBL/GenBank/DDBJ databases">
        <authorList>
            <person name="Kanchanasin P."/>
            <person name="Saeng-In P."/>
            <person name="Phongsopitanun W."/>
            <person name="Yuki M."/>
            <person name="Kudo T."/>
            <person name="Ohkuma M."/>
            <person name="Tanasupawat S."/>
        </authorList>
    </citation>
    <scope>NUCLEOTIDE SEQUENCE</scope>
    <source>
        <strain evidence="2">GKU 128</strain>
    </source>
</reference>
<gene>
    <name evidence="2" type="ORF">J4573_13385</name>
</gene>
<name>A0A939T9L4_9ACTN</name>
<proteinExistence type="predicted"/>
<organism evidence="2 3">
    <name type="scientific">Actinomadura barringtoniae</name>
    <dbReference type="NCBI Taxonomy" id="1427535"/>
    <lineage>
        <taxon>Bacteria</taxon>
        <taxon>Bacillati</taxon>
        <taxon>Actinomycetota</taxon>
        <taxon>Actinomycetes</taxon>
        <taxon>Streptosporangiales</taxon>
        <taxon>Thermomonosporaceae</taxon>
        <taxon>Actinomadura</taxon>
    </lineage>
</organism>
<feature type="domain" description="STAS" evidence="1">
    <location>
        <begin position="193"/>
        <end position="271"/>
    </location>
</feature>
<comment type="caution">
    <text evidence="2">The sequence shown here is derived from an EMBL/GenBank/DDBJ whole genome shotgun (WGS) entry which is preliminary data.</text>
</comment>
<sequence length="284" mass="30873">METLVSVRRPVRELRPGDHSLLVYNCDEEQRHVIGAFVGDGLAAGDKVICLADTANTPIPGLLGLHPEGLTVVSLQDVRRAGRFGPRAAMEALAREIKRAEETGFRDIRVTADMTWALRLPGGLPELLENERHIEATISPSTCVIAVCQLDGRRMRPGDLEALRGAHSVQAVPNPAFEDSVLRIVRTFKPTGLALIGELDASRHSVLDEELAQLTRSVNGNEIHLDLSGLGFIDLGALNIFADVAKRRAGHGPLVLDRMSPQLRTVMETVGWHMLPGLCLGESD</sequence>
<dbReference type="EMBL" id="JAGEOJ010000005">
    <property type="protein sequence ID" value="MBO2448090.1"/>
    <property type="molecule type" value="Genomic_DNA"/>
</dbReference>
<dbReference type="InterPro" id="IPR025847">
    <property type="entry name" value="MEDS_domain"/>
</dbReference>
<dbReference type="InterPro" id="IPR058548">
    <property type="entry name" value="MlaB-like_STAS"/>
</dbReference>
<dbReference type="AlphaFoldDB" id="A0A939T9L4"/>
<evidence type="ECO:0000313" key="2">
    <source>
        <dbReference type="EMBL" id="MBO2448090.1"/>
    </source>
</evidence>
<dbReference type="SUPFAM" id="SSF52091">
    <property type="entry name" value="SpoIIaa-like"/>
    <property type="match status" value="1"/>
</dbReference>
<evidence type="ECO:0000313" key="3">
    <source>
        <dbReference type="Proteomes" id="UP000669179"/>
    </source>
</evidence>
<dbReference type="CDD" id="cd07043">
    <property type="entry name" value="STAS_anti-anti-sigma_factors"/>
    <property type="match status" value="1"/>
</dbReference>
<dbReference type="Pfam" id="PF14417">
    <property type="entry name" value="MEDS"/>
    <property type="match status" value="1"/>
</dbReference>
<dbReference type="InterPro" id="IPR036513">
    <property type="entry name" value="STAS_dom_sf"/>
</dbReference>